<dbReference type="STRING" id="246404.A0A507FMS4"/>
<feature type="transmembrane region" description="Helical" evidence="12">
    <location>
        <begin position="179"/>
        <end position="198"/>
    </location>
</feature>
<evidence type="ECO:0000256" key="3">
    <source>
        <dbReference type="ARBA" id="ARBA00007063"/>
    </source>
</evidence>
<evidence type="ECO:0000256" key="12">
    <source>
        <dbReference type="RuleBase" id="RU363075"/>
    </source>
</evidence>
<keyword evidence="5" id="KW-0808">Transferase</keyword>
<comment type="subcellular location">
    <subcellularLocation>
        <location evidence="1 12">Endoplasmic reticulum membrane</location>
        <topology evidence="1 12">Multi-pass membrane protein</topology>
    </subcellularLocation>
</comment>
<feature type="compositionally biased region" description="Low complexity" evidence="13">
    <location>
        <begin position="24"/>
        <end position="33"/>
    </location>
</feature>
<feature type="transmembrane region" description="Helical" evidence="12">
    <location>
        <begin position="152"/>
        <end position="172"/>
    </location>
</feature>
<dbReference type="AlphaFoldDB" id="A0A507FMS4"/>
<dbReference type="GO" id="GO:0005789">
    <property type="term" value="C:endoplasmic reticulum membrane"/>
    <property type="evidence" value="ECO:0007669"/>
    <property type="project" value="UniProtKB-SubCell"/>
</dbReference>
<comment type="caution">
    <text evidence="14">The sequence shown here is derived from an EMBL/GenBank/DDBJ whole genome shotgun (WGS) entry which is preliminary data.</text>
</comment>
<dbReference type="Proteomes" id="UP000320333">
    <property type="component" value="Unassembled WGS sequence"/>
</dbReference>
<evidence type="ECO:0000256" key="8">
    <source>
        <dbReference type="ARBA" id="ARBA00022989"/>
    </source>
</evidence>
<keyword evidence="7 12" id="KW-0256">Endoplasmic reticulum</keyword>
<dbReference type="EC" id="2.4.1.-" evidence="12"/>
<feature type="transmembrane region" description="Helical" evidence="12">
    <location>
        <begin position="270"/>
        <end position="288"/>
    </location>
</feature>
<accession>A0A507FMS4</accession>
<gene>
    <name evidence="14" type="ORF">CcCBS67573_g01131</name>
</gene>
<feature type="transmembrane region" description="Helical" evidence="12">
    <location>
        <begin position="210"/>
        <end position="229"/>
    </location>
</feature>
<evidence type="ECO:0000256" key="13">
    <source>
        <dbReference type="SAM" id="MobiDB-lite"/>
    </source>
</evidence>
<evidence type="ECO:0000256" key="6">
    <source>
        <dbReference type="ARBA" id="ARBA00022692"/>
    </source>
</evidence>
<evidence type="ECO:0000256" key="9">
    <source>
        <dbReference type="ARBA" id="ARBA00023136"/>
    </source>
</evidence>
<evidence type="ECO:0000256" key="10">
    <source>
        <dbReference type="ARBA" id="ARBA00044721"/>
    </source>
</evidence>
<dbReference type="GO" id="GO:0006487">
    <property type="term" value="P:protein N-linked glycosylation"/>
    <property type="evidence" value="ECO:0007669"/>
    <property type="project" value="TreeGrafter"/>
</dbReference>
<feature type="transmembrane region" description="Helical" evidence="12">
    <location>
        <begin position="58"/>
        <end position="79"/>
    </location>
</feature>
<dbReference type="GO" id="GO:0052917">
    <property type="term" value="F:dol-P-Man:Man(7)GlcNAc(2)-PP-Dol alpha-1,6-mannosyltransferase activity"/>
    <property type="evidence" value="ECO:0007669"/>
    <property type="project" value="UniProtKB-EC"/>
</dbReference>
<protein>
    <recommendedName>
        <fullName evidence="12">Mannosyltransferase</fullName>
        <ecNumber evidence="12">2.4.1.-</ecNumber>
    </recommendedName>
</protein>
<evidence type="ECO:0000313" key="14">
    <source>
        <dbReference type="EMBL" id="TPX77624.1"/>
    </source>
</evidence>
<dbReference type="EMBL" id="QEAP01000017">
    <property type="protein sequence ID" value="TPX77624.1"/>
    <property type="molecule type" value="Genomic_DNA"/>
</dbReference>
<feature type="transmembrane region" description="Helical" evidence="12">
    <location>
        <begin position="317"/>
        <end position="340"/>
    </location>
</feature>
<evidence type="ECO:0000256" key="5">
    <source>
        <dbReference type="ARBA" id="ARBA00022679"/>
    </source>
</evidence>
<keyword evidence="8 12" id="KW-1133">Transmembrane helix</keyword>
<reference evidence="14 15" key="1">
    <citation type="journal article" date="2019" name="Sci. Rep.">
        <title>Comparative genomics of chytrid fungi reveal insights into the obligate biotrophic and pathogenic lifestyle of Synchytrium endobioticum.</title>
        <authorList>
            <person name="van de Vossenberg B.T.L.H."/>
            <person name="Warris S."/>
            <person name="Nguyen H.D.T."/>
            <person name="van Gent-Pelzer M.P.E."/>
            <person name="Joly D.L."/>
            <person name="van de Geest H.C."/>
            <person name="Bonants P.J.M."/>
            <person name="Smith D.S."/>
            <person name="Levesque C.A."/>
            <person name="van der Lee T.A.J."/>
        </authorList>
    </citation>
    <scope>NUCLEOTIDE SEQUENCE [LARGE SCALE GENOMIC DNA]</scope>
    <source>
        <strain evidence="14 15">CBS 675.73</strain>
    </source>
</reference>
<dbReference type="OrthoDB" id="416834at2759"/>
<sequence>MTPERKKKGPAATPPATPEPSKPQPTAAKDAAAPPVVKSLYSPEVLTNDHKNINYHDFIAIVPPIFYDLALLLFMVHGINTAPYTKVEESFNTQAIHDLMMFKANEFSSYDHLAFPGVVPRTFIGPMIMKLVTQPMVSIMTSDGNKNLDLDWYLYIARYVFAFIAVHSLRILRQGVTRAFGYTVASFFSLICFTQFHLVFWGSRFIPNTWAMIFVSYAFGALFASWNPVSTKETLDVLRERQRIFGSPPTSLNDGKVRKLKVSRKTPEEVPISFSLVVAIGSLTFASIVFRLELLALFVPLFLSEVFIFKHIKVVPAFVTVAIFSLISLSATVLTDTLMWQSDSLLWPELKVFSFNVLQGRSSEYGASPPTYYLTHLLPKIAPLAFPLALRSYVADPRVRRFMNPALIFIATLSLVGHKEWRFLFPILPLVNVAAAITLTRVHRLGWMTKASQPAHTTGSPQFYHKPLALLIPVALAVSFVVANASLEVSSLNYPGGVALRAVHDYVKMADIEDGWPVVHMDVYTCQNGASRFLEMGRKDGWTYRKDEGLSRDDEFVKAGFSHLLTTTPELHVGAGWNEIGVDGKPVGPAKGSKWEVVPGYIHALKGVKIDFGPGGAIAWAQQTAEKVMQDGIEWRPKRHVYGVKLPIEVLKEPKIYLLQRKGWKP</sequence>
<keyword evidence="6 12" id="KW-0812">Transmembrane</keyword>
<dbReference type="PANTHER" id="PTHR22760:SF1">
    <property type="entry name" value="DOL-P-MAN:MAN(7)GLCNAC(2)-PP-DOL ALPHA-1,6-MANNOSYLTRANSFERASE"/>
    <property type="match status" value="1"/>
</dbReference>
<dbReference type="InterPro" id="IPR005599">
    <property type="entry name" value="GPI_mannosylTrfase"/>
</dbReference>
<evidence type="ECO:0000256" key="2">
    <source>
        <dbReference type="ARBA" id="ARBA00004922"/>
    </source>
</evidence>
<proteinExistence type="inferred from homology"/>
<evidence type="ECO:0000313" key="15">
    <source>
        <dbReference type="Proteomes" id="UP000320333"/>
    </source>
</evidence>
<keyword evidence="4 12" id="KW-0328">Glycosyltransferase</keyword>
<comment type="function">
    <text evidence="10">Mannosyltransferase that operates in the biosynthetic pathway of dolichol-linked oligosaccharides, the glycan precursors employed in protein asparagine (N)-glycosylation. The assembly of dolichol-linked oligosaccharides begins on the cytosolic side of the endoplasmic reticulum membrane and finishes in its lumen. The sequential addition of sugars to dolichol pyrophosphate produces dolichol-linked oligosaccharides containing fourteen sugars, including two GlcNAcs, nine mannoses and three glucoses. Once assembled, the oligosaccharide is transferred from the lipid to nascent proteins by oligosaccharyltransferases. In the lumen of the endoplasmic reticulum, adds the eighth mannose residue in an alpha-1,6 linkage onto Man(7)GlcNAc(2)-PP-dolichol to produce Man(8)GlcNAc(2)-PP-dolichol.</text>
</comment>
<dbReference type="Pfam" id="PF03901">
    <property type="entry name" value="Glyco_transf_22"/>
    <property type="match status" value="1"/>
</dbReference>
<evidence type="ECO:0000256" key="7">
    <source>
        <dbReference type="ARBA" id="ARBA00022824"/>
    </source>
</evidence>
<comment type="similarity">
    <text evidence="3 12">Belongs to the glycosyltransferase 22 family.</text>
</comment>
<keyword evidence="9 12" id="KW-0472">Membrane</keyword>
<organism evidence="14 15">
    <name type="scientific">Chytriomyces confervae</name>
    <dbReference type="NCBI Taxonomy" id="246404"/>
    <lineage>
        <taxon>Eukaryota</taxon>
        <taxon>Fungi</taxon>
        <taxon>Fungi incertae sedis</taxon>
        <taxon>Chytridiomycota</taxon>
        <taxon>Chytridiomycota incertae sedis</taxon>
        <taxon>Chytridiomycetes</taxon>
        <taxon>Chytridiales</taxon>
        <taxon>Chytriomycetaceae</taxon>
        <taxon>Chytriomyces</taxon>
    </lineage>
</organism>
<comment type="catalytic activity">
    <reaction evidence="11">
        <text>an alpha-D-Man-(1-&gt;2)-alpha-D-Man-(1-&gt;2)-alpha-D-Man-(1-&gt;3)-[alpha-D-Man-(1-&gt;2)-alpha-D-Man-(1-&gt;3)-alpha-D-Man-(1-&gt;6)]-beta-D-Man-(1-&gt;4)-beta-D-GlcNAc-(1-&gt;4)-alpha-D-GlcNAc-diphospho-di-trans,poly-cis-dolichol + a di-trans,poly-cis-dolichyl beta-D-mannosyl phosphate = an alpha-D-Man-(1-&gt;2)-alpha-D-Man-(1-&gt;2)-alpha-D-Man-(1-&gt;3)-[alpha-D-Man-(1-&gt;2)-alpha-D-Man-(1-&gt;3)-[alpha-D-Man-(1-&gt;6)]-alpha-D-Man-(1-&gt;6)]-beta-D-Man-(1-&gt;4)-beta-D-GlcNAc-(1-&gt;4)-alpha-D-GlcNAc-diphospho-di-trans,poly-cis-dolichol + a di-trans,poly-cis-dolichyl phosphate + H(+)</text>
        <dbReference type="Rhea" id="RHEA:29535"/>
        <dbReference type="Rhea" id="RHEA-COMP:19498"/>
        <dbReference type="Rhea" id="RHEA-COMP:19501"/>
        <dbReference type="Rhea" id="RHEA-COMP:19518"/>
        <dbReference type="Rhea" id="RHEA-COMP:19519"/>
        <dbReference type="ChEBI" id="CHEBI:15378"/>
        <dbReference type="ChEBI" id="CHEBI:57683"/>
        <dbReference type="ChEBI" id="CHEBI:58211"/>
        <dbReference type="ChEBI" id="CHEBI:132517"/>
        <dbReference type="ChEBI" id="CHEBI:132519"/>
        <dbReference type="EC" id="2.4.1.260"/>
    </reaction>
    <physiologicalReaction direction="left-to-right" evidence="11">
        <dbReference type="Rhea" id="RHEA:29536"/>
    </physiologicalReaction>
</comment>
<evidence type="ECO:0000256" key="11">
    <source>
        <dbReference type="ARBA" id="ARBA00048899"/>
    </source>
</evidence>
<feature type="transmembrane region" description="Helical" evidence="12">
    <location>
        <begin position="423"/>
        <end position="442"/>
    </location>
</feature>
<dbReference type="UniPathway" id="UPA00378"/>
<keyword evidence="15" id="KW-1185">Reference proteome</keyword>
<evidence type="ECO:0000256" key="4">
    <source>
        <dbReference type="ARBA" id="ARBA00022676"/>
    </source>
</evidence>
<comment type="pathway">
    <text evidence="2">Protein modification; protein glycosylation.</text>
</comment>
<evidence type="ECO:0000256" key="1">
    <source>
        <dbReference type="ARBA" id="ARBA00004477"/>
    </source>
</evidence>
<feature type="region of interest" description="Disordered" evidence="13">
    <location>
        <begin position="1"/>
        <end position="33"/>
    </location>
</feature>
<dbReference type="PANTHER" id="PTHR22760">
    <property type="entry name" value="GLYCOSYLTRANSFERASE"/>
    <property type="match status" value="1"/>
</dbReference>
<feature type="compositionally biased region" description="Pro residues" evidence="13">
    <location>
        <begin position="12"/>
        <end position="23"/>
    </location>
</feature>
<name>A0A507FMS4_9FUNG</name>